<feature type="non-terminal residue" evidence="5">
    <location>
        <position position="1"/>
    </location>
</feature>
<dbReference type="EMBL" id="KN839845">
    <property type="protein sequence ID" value="KIJ64825.1"/>
    <property type="molecule type" value="Genomic_DNA"/>
</dbReference>
<feature type="repeat" description="WD" evidence="3">
    <location>
        <begin position="54"/>
        <end position="92"/>
    </location>
</feature>
<dbReference type="HOGENOM" id="CLU_000288_57_30_1"/>
<evidence type="ECO:0000256" key="4">
    <source>
        <dbReference type="SAM" id="MobiDB-lite"/>
    </source>
</evidence>
<sequence length="92" mass="9807">VWNRETGAQTGKVLQGHTSVVRAVDVSPDGKTIASGGNDKTVRIWDAETELLCTLGHESDVTSVHISPDSKRVASGSDDGMRTWDIETGELA</sequence>
<name>A0A0C9W1N5_9AGAM</name>
<dbReference type="InterPro" id="IPR036322">
    <property type="entry name" value="WD40_repeat_dom_sf"/>
</dbReference>
<dbReference type="OrthoDB" id="6262491at2759"/>
<dbReference type="Proteomes" id="UP000053820">
    <property type="component" value="Unassembled WGS sequence"/>
</dbReference>
<organism evidence="5 6">
    <name type="scientific">Hydnomerulius pinastri MD-312</name>
    <dbReference type="NCBI Taxonomy" id="994086"/>
    <lineage>
        <taxon>Eukaryota</taxon>
        <taxon>Fungi</taxon>
        <taxon>Dikarya</taxon>
        <taxon>Basidiomycota</taxon>
        <taxon>Agaricomycotina</taxon>
        <taxon>Agaricomycetes</taxon>
        <taxon>Agaricomycetidae</taxon>
        <taxon>Boletales</taxon>
        <taxon>Boletales incertae sedis</taxon>
        <taxon>Leucogyrophana</taxon>
    </lineage>
</organism>
<dbReference type="Pfam" id="PF00400">
    <property type="entry name" value="WD40"/>
    <property type="match status" value="2"/>
</dbReference>
<dbReference type="Gene3D" id="2.130.10.10">
    <property type="entry name" value="YVTN repeat-like/Quinoprotein amine dehydrogenase"/>
    <property type="match status" value="1"/>
</dbReference>
<protein>
    <recommendedName>
        <fullName evidence="7">WD40 repeat-like protein</fullName>
    </recommendedName>
</protein>
<dbReference type="AlphaFoldDB" id="A0A0C9W1N5"/>
<dbReference type="PROSITE" id="PS00678">
    <property type="entry name" value="WD_REPEATS_1"/>
    <property type="match status" value="1"/>
</dbReference>
<dbReference type="InterPro" id="IPR001680">
    <property type="entry name" value="WD40_rpt"/>
</dbReference>
<feature type="non-terminal residue" evidence="5">
    <location>
        <position position="92"/>
    </location>
</feature>
<reference evidence="5 6" key="1">
    <citation type="submission" date="2014-04" db="EMBL/GenBank/DDBJ databases">
        <title>Evolutionary Origins and Diversification of the Mycorrhizal Mutualists.</title>
        <authorList>
            <consortium name="DOE Joint Genome Institute"/>
            <consortium name="Mycorrhizal Genomics Consortium"/>
            <person name="Kohler A."/>
            <person name="Kuo A."/>
            <person name="Nagy L.G."/>
            <person name="Floudas D."/>
            <person name="Copeland A."/>
            <person name="Barry K.W."/>
            <person name="Cichocki N."/>
            <person name="Veneault-Fourrey C."/>
            <person name="LaButti K."/>
            <person name="Lindquist E.A."/>
            <person name="Lipzen A."/>
            <person name="Lundell T."/>
            <person name="Morin E."/>
            <person name="Murat C."/>
            <person name="Riley R."/>
            <person name="Ohm R."/>
            <person name="Sun H."/>
            <person name="Tunlid A."/>
            <person name="Henrissat B."/>
            <person name="Grigoriev I.V."/>
            <person name="Hibbett D.S."/>
            <person name="Martin F."/>
        </authorList>
    </citation>
    <scope>NUCLEOTIDE SEQUENCE [LARGE SCALE GENOMIC DNA]</scope>
    <source>
        <strain evidence="5 6">MD-312</strain>
    </source>
</reference>
<dbReference type="PROSITE" id="PS50082">
    <property type="entry name" value="WD_REPEATS_2"/>
    <property type="match status" value="2"/>
</dbReference>
<feature type="repeat" description="WD" evidence="3">
    <location>
        <begin position="14"/>
        <end position="49"/>
    </location>
</feature>
<dbReference type="PROSITE" id="PS50294">
    <property type="entry name" value="WD_REPEATS_REGION"/>
    <property type="match status" value="2"/>
</dbReference>
<dbReference type="InterPro" id="IPR050349">
    <property type="entry name" value="WD_LIS1/nudF_dynein_reg"/>
</dbReference>
<evidence type="ECO:0000313" key="6">
    <source>
        <dbReference type="Proteomes" id="UP000053820"/>
    </source>
</evidence>
<dbReference type="SMART" id="SM00320">
    <property type="entry name" value="WD40"/>
    <property type="match status" value="2"/>
</dbReference>
<evidence type="ECO:0000256" key="2">
    <source>
        <dbReference type="ARBA" id="ARBA00022737"/>
    </source>
</evidence>
<keyword evidence="6" id="KW-1185">Reference proteome</keyword>
<evidence type="ECO:0000256" key="1">
    <source>
        <dbReference type="ARBA" id="ARBA00022574"/>
    </source>
</evidence>
<dbReference type="InterPro" id="IPR015943">
    <property type="entry name" value="WD40/YVTN_repeat-like_dom_sf"/>
</dbReference>
<proteinExistence type="predicted"/>
<evidence type="ECO:0008006" key="7">
    <source>
        <dbReference type="Google" id="ProtNLM"/>
    </source>
</evidence>
<feature type="region of interest" description="Disordered" evidence="4">
    <location>
        <begin position="66"/>
        <end position="92"/>
    </location>
</feature>
<keyword evidence="2" id="KW-0677">Repeat</keyword>
<gene>
    <name evidence="5" type="ORF">HYDPIDRAFT_47347</name>
</gene>
<keyword evidence="1 3" id="KW-0853">WD repeat</keyword>
<dbReference type="InterPro" id="IPR019775">
    <property type="entry name" value="WD40_repeat_CS"/>
</dbReference>
<evidence type="ECO:0000256" key="3">
    <source>
        <dbReference type="PROSITE-ProRule" id="PRU00221"/>
    </source>
</evidence>
<evidence type="ECO:0000313" key="5">
    <source>
        <dbReference type="EMBL" id="KIJ64825.1"/>
    </source>
</evidence>
<dbReference type="SUPFAM" id="SSF50978">
    <property type="entry name" value="WD40 repeat-like"/>
    <property type="match status" value="1"/>
</dbReference>
<accession>A0A0C9W1N5</accession>
<dbReference type="PANTHER" id="PTHR44129">
    <property type="entry name" value="WD REPEAT-CONTAINING PROTEIN POP1"/>
    <property type="match status" value="1"/>
</dbReference>